<keyword evidence="3" id="KW-1185">Reference proteome</keyword>
<protein>
    <submittedName>
        <fullName evidence="2">Uncharacterized protein</fullName>
    </submittedName>
</protein>
<organism evidence="2 3">
    <name type="scientific">Adhaeribacter aerolatus</name>
    <dbReference type="NCBI Taxonomy" id="670289"/>
    <lineage>
        <taxon>Bacteria</taxon>
        <taxon>Pseudomonadati</taxon>
        <taxon>Bacteroidota</taxon>
        <taxon>Cytophagia</taxon>
        <taxon>Cytophagales</taxon>
        <taxon>Hymenobacteraceae</taxon>
        <taxon>Adhaeribacter</taxon>
    </lineage>
</organism>
<comment type="caution">
    <text evidence="2">The sequence shown here is derived from an EMBL/GenBank/DDBJ whole genome shotgun (WGS) entry which is preliminary data.</text>
</comment>
<evidence type="ECO:0000313" key="2">
    <source>
        <dbReference type="EMBL" id="GEO02949.1"/>
    </source>
</evidence>
<accession>A0A512ATB0</accession>
<dbReference type="Proteomes" id="UP000321532">
    <property type="component" value="Unassembled WGS sequence"/>
</dbReference>
<name>A0A512ATB0_9BACT</name>
<evidence type="ECO:0000313" key="3">
    <source>
        <dbReference type="Proteomes" id="UP000321532"/>
    </source>
</evidence>
<dbReference type="AlphaFoldDB" id="A0A512ATB0"/>
<reference evidence="2 3" key="1">
    <citation type="submission" date="2019-07" db="EMBL/GenBank/DDBJ databases">
        <title>Whole genome shotgun sequence of Adhaeribacter aerolatus NBRC 106133.</title>
        <authorList>
            <person name="Hosoyama A."/>
            <person name="Uohara A."/>
            <person name="Ohji S."/>
            <person name="Ichikawa N."/>
        </authorList>
    </citation>
    <scope>NUCLEOTIDE SEQUENCE [LARGE SCALE GENOMIC DNA]</scope>
    <source>
        <strain evidence="2 3">NBRC 106133</strain>
    </source>
</reference>
<dbReference type="EMBL" id="BJYS01000003">
    <property type="protein sequence ID" value="GEO02949.1"/>
    <property type="molecule type" value="Genomic_DNA"/>
</dbReference>
<feature type="signal peptide" evidence="1">
    <location>
        <begin position="1"/>
        <end position="23"/>
    </location>
</feature>
<feature type="chain" id="PRO_5021823758" evidence="1">
    <location>
        <begin position="24"/>
        <end position="136"/>
    </location>
</feature>
<sequence length="136" mass="15665">MKILNFFIVLAFAIIFSSCKDDAAEVIPSKAEKNAQSVKKILSDNQSTLRFARIYEYNPLTGDWRLAADSQLWVENETFFYVEGPYFFLNGASSKSYPINNTPTHQMAGYYYFNLEYLVAFEMSGDKAGLFLYFKH</sequence>
<gene>
    <name evidence="2" type="ORF">AAE02nite_06130</name>
</gene>
<evidence type="ECO:0000256" key="1">
    <source>
        <dbReference type="SAM" id="SignalP"/>
    </source>
</evidence>
<proteinExistence type="predicted"/>
<dbReference type="RefSeq" id="WP_146894990.1">
    <property type="nucleotide sequence ID" value="NZ_BJYS01000003.1"/>
</dbReference>
<dbReference type="PROSITE" id="PS51257">
    <property type="entry name" value="PROKAR_LIPOPROTEIN"/>
    <property type="match status" value="1"/>
</dbReference>
<keyword evidence="1" id="KW-0732">Signal</keyword>